<reference evidence="9 10" key="1">
    <citation type="submission" date="2021-03" db="EMBL/GenBank/DDBJ databases">
        <title>Genomic Encyclopedia of Type Strains, Phase IV (KMG-IV): sequencing the most valuable type-strain genomes for metagenomic binning, comparative biology and taxonomic classification.</title>
        <authorList>
            <person name="Goeker M."/>
        </authorList>
    </citation>
    <scope>NUCLEOTIDE SEQUENCE [LARGE SCALE GENOMIC DNA]</scope>
    <source>
        <strain evidence="9 10">DSM 26048</strain>
    </source>
</reference>
<feature type="transmembrane region" description="Helical" evidence="8">
    <location>
        <begin position="84"/>
        <end position="106"/>
    </location>
</feature>
<dbReference type="Proteomes" id="UP001519287">
    <property type="component" value="Unassembled WGS sequence"/>
</dbReference>
<protein>
    <submittedName>
        <fullName evidence="9">Spore germination protein KB</fullName>
    </submittedName>
</protein>
<evidence type="ECO:0000256" key="8">
    <source>
        <dbReference type="SAM" id="Phobius"/>
    </source>
</evidence>
<evidence type="ECO:0000256" key="6">
    <source>
        <dbReference type="ARBA" id="ARBA00022989"/>
    </source>
</evidence>
<feature type="transmembrane region" description="Helical" evidence="8">
    <location>
        <begin position="12"/>
        <end position="34"/>
    </location>
</feature>
<feature type="transmembrane region" description="Helical" evidence="8">
    <location>
        <begin position="304"/>
        <end position="321"/>
    </location>
</feature>
<evidence type="ECO:0000256" key="2">
    <source>
        <dbReference type="ARBA" id="ARBA00007998"/>
    </source>
</evidence>
<dbReference type="InterPro" id="IPR004761">
    <property type="entry name" value="Spore_GerAB"/>
</dbReference>
<evidence type="ECO:0000256" key="4">
    <source>
        <dbReference type="ARBA" id="ARBA00022544"/>
    </source>
</evidence>
<dbReference type="NCBIfam" id="TIGR00912">
    <property type="entry name" value="2A0309"/>
    <property type="match status" value="1"/>
</dbReference>
<keyword evidence="10" id="KW-1185">Reference proteome</keyword>
<dbReference type="EMBL" id="JAGGLB010000003">
    <property type="protein sequence ID" value="MBP1989970.1"/>
    <property type="molecule type" value="Genomic_DNA"/>
</dbReference>
<sequence>MDKGKISSFQMAFLMFQSILGSSVLLMPSITTRISGQDMWMTPLICIVFGYFVFWLAVQLYRLSPDGTFIKLLETVFNKPIGKILNLLFLCFQIHILSIVTSDYGAFMVNNFFFKTPVVVILGAMLLLTCWVVKEGIEVLARCGQLFIPIITVSALLIFVMLLKELHPTEILPIFEKGITPLMKGSVIMSGWFCQLMVVIYILPHVKDEQAIMKWGIICVTGIAILMFVVNISVFMLLGDSTSFYNYPVFMAARYIRLANFFEHVESVVMMVWVLGEFIKISVHFYAVYIGLSQTFEFNHAARVFVFPLAFLILLMSFWSVNDFRTLAEFVSNSGTLYILTGFFLFPLFVYAIASIKRLIRT</sequence>
<dbReference type="Pfam" id="PF03845">
    <property type="entry name" value="Spore_permease"/>
    <property type="match status" value="1"/>
</dbReference>
<keyword evidence="4" id="KW-0309">Germination</keyword>
<keyword evidence="7 8" id="KW-0472">Membrane</keyword>
<feature type="transmembrane region" description="Helical" evidence="8">
    <location>
        <begin position="112"/>
        <end position="133"/>
    </location>
</feature>
<keyword evidence="5 8" id="KW-0812">Transmembrane</keyword>
<accession>A0ABS4IQX3</accession>
<evidence type="ECO:0000256" key="7">
    <source>
        <dbReference type="ARBA" id="ARBA00023136"/>
    </source>
</evidence>
<feature type="transmembrane region" description="Helical" evidence="8">
    <location>
        <begin position="145"/>
        <end position="163"/>
    </location>
</feature>
<comment type="similarity">
    <text evidence="2">Belongs to the amino acid-polyamine-organocation (APC) superfamily. Spore germination protein (SGP) (TC 2.A.3.9) family.</text>
</comment>
<comment type="subcellular location">
    <subcellularLocation>
        <location evidence="1">Membrane</location>
        <topology evidence="1">Multi-pass membrane protein</topology>
    </subcellularLocation>
</comment>
<dbReference type="PANTHER" id="PTHR34975:SF2">
    <property type="entry name" value="SPORE GERMINATION PROTEIN A2"/>
    <property type="match status" value="1"/>
</dbReference>
<evidence type="ECO:0000256" key="5">
    <source>
        <dbReference type="ARBA" id="ARBA00022692"/>
    </source>
</evidence>
<evidence type="ECO:0000313" key="9">
    <source>
        <dbReference type="EMBL" id="MBP1989970.1"/>
    </source>
</evidence>
<organism evidence="9 10">
    <name type="scientific">Paenibacillus eucommiae</name>
    <dbReference type="NCBI Taxonomy" id="1355755"/>
    <lineage>
        <taxon>Bacteria</taxon>
        <taxon>Bacillati</taxon>
        <taxon>Bacillota</taxon>
        <taxon>Bacilli</taxon>
        <taxon>Bacillales</taxon>
        <taxon>Paenibacillaceae</taxon>
        <taxon>Paenibacillus</taxon>
    </lineage>
</organism>
<evidence type="ECO:0000313" key="10">
    <source>
        <dbReference type="Proteomes" id="UP001519287"/>
    </source>
</evidence>
<dbReference type="Gene3D" id="1.20.1740.10">
    <property type="entry name" value="Amino acid/polyamine transporter I"/>
    <property type="match status" value="1"/>
</dbReference>
<evidence type="ECO:0000256" key="3">
    <source>
        <dbReference type="ARBA" id="ARBA00022448"/>
    </source>
</evidence>
<keyword evidence="6 8" id="KW-1133">Transmembrane helix</keyword>
<feature type="transmembrane region" description="Helical" evidence="8">
    <location>
        <begin position="40"/>
        <end position="63"/>
    </location>
</feature>
<dbReference type="RefSeq" id="WP_209970733.1">
    <property type="nucleotide sequence ID" value="NZ_JAGGLB010000003.1"/>
</dbReference>
<feature type="transmembrane region" description="Helical" evidence="8">
    <location>
        <begin position="270"/>
        <end position="292"/>
    </location>
</feature>
<evidence type="ECO:0000256" key="1">
    <source>
        <dbReference type="ARBA" id="ARBA00004141"/>
    </source>
</evidence>
<name>A0ABS4IQX3_9BACL</name>
<gene>
    <name evidence="9" type="ORF">J2Z66_001568</name>
</gene>
<comment type="caution">
    <text evidence="9">The sequence shown here is derived from an EMBL/GenBank/DDBJ whole genome shotgun (WGS) entry which is preliminary data.</text>
</comment>
<keyword evidence="3" id="KW-0813">Transport</keyword>
<feature type="transmembrane region" description="Helical" evidence="8">
    <location>
        <begin position="183"/>
        <end position="203"/>
    </location>
</feature>
<dbReference type="PANTHER" id="PTHR34975">
    <property type="entry name" value="SPORE GERMINATION PROTEIN A2"/>
    <property type="match status" value="1"/>
</dbReference>
<feature type="transmembrane region" description="Helical" evidence="8">
    <location>
        <begin position="336"/>
        <end position="354"/>
    </location>
</feature>
<proteinExistence type="inferred from homology"/>
<feature type="transmembrane region" description="Helical" evidence="8">
    <location>
        <begin position="215"/>
        <end position="238"/>
    </location>
</feature>